<evidence type="ECO:0000256" key="1">
    <source>
        <dbReference type="SAM" id="SignalP"/>
    </source>
</evidence>
<accession>A0A183DYQ5</accession>
<gene>
    <name evidence="2" type="ORF">GPUH_LOCUS13846</name>
</gene>
<keyword evidence="1" id="KW-0732">Signal</keyword>
<evidence type="ECO:0000313" key="3">
    <source>
        <dbReference type="Proteomes" id="UP000271098"/>
    </source>
</evidence>
<dbReference type="EMBL" id="UYRT01080632">
    <property type="protein sequence ID" value="VDN23110.1"/>
    <property type="molecule type" value="Genomic_DNA"/>
</dbReference>
<feature type="chain" id="PRO_5043138925" evidence="1">
    <location>
        <begin position="20"/>
        <end position="118"/>
    </location>
</feature>
<proteinExistence type="predicted"/>
<feature type="signal peptide" evidence="1">
    <location>
        <begin position="1"/>
        <end position="19"/>
    </location>
</feature>
<dbReference type="OrthoDB" id="5831811at2759"/>
<protein>
    <submittedName>
        <fullName evidence="4">Activin_recp domain-containing protein</fullName>
    </submittedName>
</protein>
<reference evidence="4" key="1">
    <citation type="submission" date="2016-06" db="UniProtKB">
        <authorList>
            <consortium name="WormBaseParasite"/>
        </authorList>
    </citation>
    <scope>IDENTIFICATION</scope>
</reference>
<name>A0A183DYQ5_9BILA</name>
<reference evidence="2 3" key="2">
    <citation type="submission" date="2018-11" db="EMBL/GenBank/DDBJ databases">
        <authorList>
            <consortium name="Pathogen Informatics"/>
        </authorList>
    </citation>
    <scope>NUCLEOTIDE SEQUENCE [LARGE SCALE GENOMIC DNA]</scope>
</reference>
<dbReference type="PANTHER" id="PTHR21749">
    <property type="entry name" value="PRION-LIKE- Q/N-RICH -DOMAIN-BEARING PROTEIN PROTEIN 24"/>
    <property type="match status" value="1"/>
</dbReference>
<evidence type="ECO:0000313" key="4">
    <source>
        <dbReference type="WBParaSite" id="GPUH_0001386101-mRNA-1"/>
    </source>
</evidence>
<sequence>MLIITFSLLCASLWNIVYSLECYTGFSVIRGQTVGTTKEVCSKDTDSCYRAMADLNKNKCVEQELFGTKVMFCCCNDRDLCNSAPRPAISLRRIKTKMSLLSLIFDFPSALVQFYSKW</sequence>
<keyword evidence="3" id="KW-1185">Reference proteome</keyword>
<dbReference type="Proteomes" id="UP000271098">
    <property type="component" value="Unassembled WGS sequence"/>
</dbReference>
<organism evidence="4">
    <name type="scientific">Gongylonema pulchrum</name>
    <dbReference type="NCBI Taxonomy" id="637853"/>
    <lineage>
        <taxon>Eukaryota</taxon>
        <taxon>Metazoa</taxon>
        <taxon>Ecdysozoa</taxon>
        <taxon>Nematoda</taxon>
        <taxon>Chromadorea</taxon>
        <taxon>Rhabditida</taxon>
        <taxon>Spirurina</taxon>
        <taxon>Spiruromorpha</taxon>
        <taxon>Spiruroidea</taxon>
        <taxon>Gongylonematidae</taxon>
        <taxon>Gongylonema</taxon>
    </lineage>
</organism>
<dbReference type="WBParaSite" id="GPUH_0001386101-mRNA-1">
    <property type="protein sequence ID" value="GPUH_0001386101-mRNA-1"/>
    <property type="gene ID" value="GPUH_0001386101"/>
</dbReference>
<evidence type="ECO:0000313" key="2">
    <source>
        <dbReference type="EMBL" id="VDN23110.1"/>
    </source>
</evidence>
<dbReference type="AlphaFoldDB" id="A0A183DYQ5"/>
<dbReference type="PANTHER" id="PTHR21749:SF6">
    <property type="entry name" value="ACTIVIN_RECP DOMAIN-CONTAINING PROTEIN"/>
    <property type="match status" value="1"/>
</dbReference>